<dbReference type="GO" id="GO:0006310">
    <property type="term" value="P:DNA recombination"/>
    <property type="evidence" value="ECO:0007669"/>
    <property type="project" value="UniProtKB-KW"/>
</dbReference>
<feature type="region of interest" description="Disordered" evidence="2">
    <location>
        <begin position="224"/>
        <end position="243"/>
    </location>
</feature>
<dbReference type="SUPFAM" id="SSF46689">
    <property type="entry name" value="Homeodomain-like"/>
    <property type="match status" value="1"/>
</dbReference>
<evidence type="ECO:0000313" key="4">
    <source>
        <dbReference type="EMBL" id="TVT21682.1"/>
    </source>
</evidence>
<reference evidence="4 5" key="1">
    <citation type="submission" date="2019-07" db="EMBL/GenBank/DDBJ databases">
        <title>New species of Amycolatopsis and Streptomyces.</title>
        <authorList>
            <person name="Duangmal K."/>
            <person name="Teo W.F.A."/>
            <person name="Lipun K."/>
        </authorList>
    </citation>
    <scope>NUCLEOTIDE SEQUENCE [LARGE SCALE GENOMIC DNA]</scope>
    <source>
        <strain evidence="4 5">JCM 30562</strain>
    </source>
</reference>
<dbReference type="PANTHER" id="PTHR10948:SF23">
    <property type="entry name" value="TRANSPOSASE INSI FOR INSERTION SEQUENCE ELEMENT IS30A-RELATED"/>
    <property type="match status" value="1"/>
</dbReference>
<dbReference type="AlphaFoldDB" id="A0A558ABN5"/>
<dbReference type="GO" id="GO:0004803">
    <property type="term" value="F:transposase activity"/>
    <property type="evidence" value="ECO:0007669"/>
    <property type="project" value="TreeGrafter"/>
</dbReference>
<gene>
    <name evidence="4" type="ORF">FNH06_16090</name>
</gene>
<dbReference type="GO" id="GO:0032196">
    <property type="term" value="P:transposition"/>
    <property type="evidence" value="ECO:0007669"/>
    <property type="project" value="TreeGrafter"/>
</dbReference>
<evidence type="ECO:0000256" key="2">
    <source>
        <dbReference type="SAM" id="MobiDB-lite"/>
    </source>
</evidence>
<dbReference type="InterPro" id="IPR053392">
    <property type="entry name" value="Transposase_IS30-like"/>
</dbReference>
<dbReference type="PANTHER" id="PTHR10948">
    <property type="entry name" value="TRANSPOSASE"/>
    <property type="match status" value="1"/>
</dbReference>
<dbReference type="OrthoDB" id="9803231at2"/>
<dbReference type="RefSeq" id="WP_144639129.1">
    <property type="nucleotide sequence ID" value="NZ_BNAX01000040.1"/>
</dbReference>
<dbReference type="Gene3D" id="1.10.10.60">
    <property type="entry name" value="Homeodomain-like"/>
    <property type="match status" value="1"/>
</dbReference>
<evidence type="ECO:0000259" key="3">
    <source>
        <dbReference type="Pfam" id="PF13936"/>
    </source>
</evidence>
<comment type="caution">
    <text evidence="4">The sequence shown here is derived from an EMBL/GenBank/DDBJ whole genome shotgun (WGS) entry which is preliminary data.</text>
</comment>
<keyword evidence="1" id="KW-0233">DNA recombination</keyword>
<dbReference type="InterPro" id="IPR009057">
    <property type="entry name" value="Homeodomain-like_sf"/>
</dbReference>
<protein>
    <submittedName>
        <fullName evidence="4">IS30 family transposase</fullName>
    </submittedName>
</protein>
<organism evidence="4 5">
    <name type="scientific">Amycolatopsis acidiphila</name>
    <dbReference type="NCBI Taxonomy" id="715473"/>
    <lineage>
        <taxon>Bacteria</taxon>
        <taxon>Bacillati</taxon>
        <taxon>Actinomycetota</taxon>
        <taxon>Actinomycetes</taxon>
        <taxon>Pseudonocardiales</taxon>
        <taxon>Pseudonocardiaceae</taxon>
        <taxon>Amycolatopsis</taxon>
    </lineage>
</organism>
<dbReference type="EMBL" id="VJZA01000024">
    <property type="protein sequence ID" value="TVT21682.1"/>
    <property type="molecule type" value="Genomic_DNA"/>
</dbReference>
<dbReference type="NCBIfam" id="NF033563">
    <property type="entry name" value="transpos_IS30"/>
    <property type="match status" value="1"/>
</dbReference>
<name>A0A558ABN5_9PSEU</name>
<evidence type="ECO:0000256" key="1">
    <source>
        <dbReference type="ARBA" id="ARBA00023172"/>
    </source>
</evidence>
<dbReference type="InterPro" id="IPR025246">
    <property type="entry name" value="IS30-like_HTH"/>
</dbReference>
<dbReference type="Pfam" id="PF13936">
    <property type="entry name" value="HTH_38"/>
    <property type="match status" value="1"/>
</dbReference>
<dbReference type="Proteomes" id="UP000318578">
    <property type="component" value="Unassembled WGS sequence"/>
</dbReference>
<feature type="compositionally biased region" description="Basic residues" evidence="2">
    <location>
        <begin position="224"/>
        <end position="237"/>
    </location>
</feature>
<proteinExistence type="predicted"/>
<sequence length="284" mass="32943">MVATPSLKGVAVTGFRRNIRKRGPEPLAAKRDQYLQLMDQGVSNSAACREVGINRRTGTRWRYGRTETDSAGRTYSYPSITEQPRVISSRFLSEDERVSIADLLLAGHSIRQIARQLKRDPGTISREIRRNRDPKTENYRPHQAERRAQVRRARSKEGKLRRNTELREYVQQRLDQRWSPEQISSTLRREFAEDPEMQVAPETIYQALYRPERGGLHREAATKLRTRRRARRKRRRPDQRVTRFVDPGALISERPAEVLDRAEPGHWEGDCATRSCTNLSGLTD</sequence>
<accession>A0A558ABN5</accession>
<evidence type="ECO:0000313" key="5">
    <source>
        <dbReference type="Proteomes" id="UP000318578"/>
    </source>
</evidence>
<keyword evidence="5" id="KW-1185">Reference proteome</keyword>
<feature type="domain" description="Transposase IS30-like HTH" evidence="3">
    <location>
        <begin position="90"/>
        <end position="131"/>
    </location>
</feature>
<dbReference type="GO" id="GO:0005829">
    <property type="term" value="C:cytosol"/>
    <property type="evidence" value="ECO:0007669"/>
    <property type="project" value="TreeGrafter"/>
</dbReference>
<dbReference type="InterPro" id="IPR051917">
    <property type="entry name" value="Transposase-Integrase"/>
</dbReference>